<evidence type="ECO:0000313" key="2">
    <source>
        <dbReference type="Proteomes" id="UP000249057"/>
    </source>
</evidence>
<dbReference type="Proteomes" id="UP000249057">
    <property type="component" value="Unassembled WGS sequence"/>
</dbReference>
<accession>A0ACD1FT67</accession>
<organism evidence="1 2">
    <name type="scientific">Aspergillus brunneoviolaceus CBS 621.78</name>
    <dbReference type="NCBI Taxonomy" id="1450534"/>
    <lineage>
        <taxon>Eukaryota</taxon>
        <taxon>Fungi</taxon>
        <taxon>Dikarya</taxon>
        <taxon>Ascomycota</taxon>
        <taxon>Pezizomycotina</taxon>
        <taxon>Eurotiomycetes</taxon>
        <taxon>Eurotiomycetidae</taxon>
        <taxon>Eurotiales</taxon>
        <taxon>Aspergillaceae</taxon>
        <taxon>Aspergillus</taxon>
        <taxon>Aspergillus subgen. Circumdati</taxon>
    </lineage>
</organism>
<sequence>MAVGMSQFPGSSDKAEEHRQPVSLLAENQATAHRNLDPPELSCTLIESPFTAASSDRPVLPQLEGSTFDANLRDRHIIYDYAAHDGNGKPEKWRYEIWSFNEDRVVYAIHGGPMAGRKNFQTAAYQCIRPGELWQVNWLEETGTICSLVFDISSRRSSTLLGFSKGHWTQNEAAHGDKRNLEDFVHWRELARIGSSQADRVMLSEQADILQDFHGAGELKPIDPSWPTLTADRSTLVMQYDVP</sequence>
<dbReference type="EMBL" id="KZ825418">
    <property type="protein sequence ID" value="RAH40157.1"/>
    <property type="molecule type" value="Genomic_DNA"/>
</dbReference>
<gene>
    <name evidence="1" type="ORF">BO95DRAFT_486457</name>
</gene>
<reference evidence="1" key="1">
    <citation type="submission" date="2018-02" db="EMBL/GenBank/DDBJ databases">
        <title>The genomes of Aspergillus section Nigri reveals drivers in fungal speciation.</title>
        <authorList>
            <consortium name="DOE Joint Genome Institute"/>
            <person name="Vesth T.C."/>
            <person name="Nybo J."/>
            <person name="Theobald S."/>
            <person name="Brandl J."/>
            <person name="Frisvad J.C."/>
            <person name="Nielsen K.F."/>
            <person name="Lyhne E.K."/>
            <person name="Kogle M.E."/>
            <person name="Kuo A."/>
            <person name="Riley R."/>
            <person name="Clum A."/>
            <person name="Nolan M."/>
            <person name="Lipzen A."/>
            <person name="Salamov A."/>
            <person name="Henrissat B."/>
            <person name="Wiebenga A."/>
            <person name="De vries R.P."/>
            <person name="Grigoriev I.V."/>
            <person name="Mortensen U.H."/>
            <person name="Andersen M.R."/>
            <person name="Baker S.E."/>
        </authorList>
    </citation>
    <scope>NUCLEOTIDE SEQUENCE</scope>
    <source>
        <strain evidence="1">CBS 621.78</strain>
    </source>
</reference>
<name>A0ACD1FT67_9EURO</name>
<protein>
    <submittedName>
        <fullName evidence="1">Uncharacterized protein</fullName>
    </submittedName>
</protein>
<evidence type="ECO:0000313" key="1">
    <source>
        <dbReference type="EMBL" id="RAH40157.1"/>
    </source>
</evidence>
<proteinExistence type="predicted"/>
<keyword evidence="2" id="KW-1185">Reference proteome</keyword>